<evidence type="ECO:0000256" key="3">
    <source>
        <dbReference type="ARBA" id="ARBA00022692"/>
    </source>
</evidence>
<keyword evidence="5 7" id="KW-0472">Membrane</keyword>
<keyword evidence="3 7" id="KW-0812">Transmembrane</keyword>
<organism evidence="8 9">
    <name type="scientific">Oerskovia gallyi</name>
    <dbReference type="NCBI Taxonomy" id="2762226"/>
    <lineage>
        <taxon>Bacteria</taxon>
        <taxon>Bacillati</taxon>
        <taxon>Actinomycetota</taxon>
        <taxon>Actinomycetes</taxon>
        <taxon>Micrococcales</taxon>
        <taxon>Cellulomonadaceae</taxon>
        <taxon>Oerskovia</taxon>
    </lineage>
</organism>
<evidence type="ECO:0000313" key="8">
    <source>
        <dbReference type="EMBL" id="MBD7999885.1"/>
    </source>
</evidence>
<feature type="transmembrane region" description="Helical" evidence="7">
    <location>
        <begin position="29"/>
        <end position="54"/>
    </location>
</feature>
<evidence type="ECO:0000256" key="4">
    <source>
        <dbReference type="ARBA" id="ARBA00022989"/>
    </source>
</evidence>
<proteinExistence type="predicted"/>
<dbReference type="EMBL" id="JACSQE010000012">
    <property type="protein sequence ID" value="MBD7999885.1"/>
    <property type="molecule type" value="Genomic_DNA"/>
</dbReference>
<dbReference type="RefSeq" id="WP_191791591.1">
    <property type="nucleotide sequence ID" value="NZ_JACSQE010000012.1"/>
</dbReference>
<comment type="caution">
    <text evidence="8">The sequence shown here is derived from an EMBL/GenBank/DDBJ whole genome shotgun (WGS) entry which is preliminary data.</text>
</comment>
<evidence type="ECO:0000256" key="2">
    <source>
        <dbReference type="ARBA" id="ARBA00022475"/>
    </source>
</evidence>
<gene>
    <name evidence="8" type="ORF">H9640_15130</name>
</gene>
<keyword evidence="4 7" id="KW-1133">Transmembrane helix</keyword>
<protein>
    <submittedName>
        <fullName evidence="8">Flippase-like domain-containing protein</fullName>
    </submittedName>
</protein>
<comment type="subcellular location">
    <subcellularLocation>
        <location evidence="1">Cell membrane</location>
        <topology evidence="1">Multi-pass membrane protein</topology>
    </subcellularLocation>
</comment>
<feature type="transmembrane region" description="Helical" evidence="7">
    <location>
        <begin position="66"/>
        <end position="91"/>
    </location>
</feature>
<evidence type="ECO:0000256" key="7">
    <source>
        <dbReference type="SAM" id="Phobius"/>
    </source>
</evidence>
<feature type="transmembrane region" description="Helical" evidence="7">
    <location>
        <begin position="220"/>
        <end position="240"/>
    </location>
</feature>
<dbReference type="Proteomes" id="UP000633601">
    <property type="component" value="Unassembled WGS sequence"/>
</dbReference>
<keyword evidence="2" id="KW-1003">Cell membrane</keyword>
<feature type="transmembrane region" description="Helical" evidence="7">
    <location>
        <begin position="252"/>
        <end position="273"/>
    </location>
</feature>
<dbReference type="Pfam" id="PF03706">
    <property type="entry name" value="LPG_synthase_TM"/>
    <property type="match status" value="1"/>
</dbReference>
<name>A0ABR8V5D5_9CELL</name>
<evidence type="ECO:0000256" key="5">
    <source>
        <dbReference type="ARBA" id="ARBA00023136"/>
    </source>
</evidence>
<reference evidence="8 9" key="1">
    <citation type="submission" date="2020-08" db="EMBL/GenBank/DDBJ databases">
        <title>A Genomic Blueprint of the Chicken Gut Microbiome.</title>
        <authorList>
            <person name="Gilroy R."/>
            <person name="Ravi A."/>
            <person name="Getino M."/>
            <person name="Pursley I."/>
            <person name="Horton D.L."/>
            <person name="Alikhan N.-F."/>
            <person name="Baker D."/>
            <person name="Gharbi K."/>
            <person name="Hall N."/>
            <person name="Watson M."/>
            <person name="Adriaenssens E.M."/>
            <person name="Foster-Nyarko E."/>
            <person name="Jarju S."/>
            <person name="Secka A."/>
            <person name="Antonio M."/>
            <person name="Oren A."/>
            <person name="Chaudhuri R."/>
            <person name="La Ragione R.M."/>
            <person name="Hildebrand F."/>
            <person name="Pallen M.J."/>
        </authorList>
    </citation>
    <scope>NUCLEOTIDE SEQUENCE [LARGE SCALE GENOMIC DNA]</scope>
    <source>
        <strain evidence="8 9">Sa2CUA8</strain>
    </source>
</reference>
<keyword evidence="9" id="KW-1185">Reference proteome</keyword>
<feature type="transmembrane region" description="Helical" evidence="7">
    <location>
        <begin position="282"/>
        <end position="301"/>
    </location>
</feature>
<feature type="transmembrane region" description="Helical" evidence="7">
    <location>
        <begin position="175"/>
        <end position="199"/>
    </location>
</feature>
<sequence length="340" mass="35647">MTDQQTDPLNEDTGSDVAAPPTTKSSRGVLLAVARVVLLVVVIAAAGFTLWRYWDDVSVTVQAMSWTSLVPATLLVAVGIACGTLSWQVLVDDLGKPIGARRGSQIFLVGQLGKYLPGSVWAYVLQLELGRRAGLARARVFAATVFSLAVAVVAALVAGALALPELMQEDPSLGWMRWLYLLLPVGLACLHPKILTALATFGFRVLRRPRPPHPVRLRTVLHSLAWALGSYTCYGVHLWLLAGTPDGAGLRPLALCIGAMGIAMVSGLFAFVLPSGAGIRELVIVTALAPMVGTGPAVAAAAVSRVIFTLADLAMAGGAAGLAVIARRRVGRYIGDDGLT</sequence>
<feature type="transmembrane region" description="Helical" evidence="7">
    <location>
        <begin position="307"/>
        <end position="326"/>
    </location>
</feature>
<feature type="transmembrane region" description="Helical" evidence="7">
    <location>
        <begin position="140"/>
        <end position="163"/>
    </location>
</feature>
<accession>A0ABR8V5D5</accession>
<feature type="region of interest" description="Disordered" evidence="6">
    <location>
        <begin position="1"/>
        <end position="23"/>
    </location>
</feature>
<evidence type="ECO:0000256" key="1">
    <source>
        <dbReference type="ARBA" id="ARBA00004651"/>
    </source>
</evidence>
<evidence type="ECO:0000256" key="6">
    <source>
        <dbReference type="SAM" id="MobiDB-lite"/>
    </source>
</evidence>
<evidence type="ECO:0000313" key="9">
    <source>
        <dbReference type="Proteomes" id="UP000633601"/>
    </source>
</evidence>
<dbReference type="InterPro" id="IPR022791">
    <property type="entry name" value="L-PG_synthase/AglD"/>
</dbReference>